<gene>
    <name evidence="1" type="ORF">FNV43_RR18509</name>
</gene>
<sequence length="77" mass="8872">MMHRQEPVATSMGEPLARPYSLGVTERIFHLLREGYHDISLDKDSQIKGFRVPLVASVSLEEEDLEEYPREDSKEDP</sequence>
<dbReference type="AlphaFoldDB" id="A0A8K0E0V4"/>
<reference evidence="1" key="1">
    <citation type="submission" date="2020-03" db="EMBL/GenBank/DDBJ databases">
        <title>A high-quality chromosome-level genome assembly of a woody plant with both climbing and erect habits, Rhamnella rubrinervis.</title>
        <authorList>
            <person name="Lu Z."/>
            <person name="Yang Y."/>
            <person name="Zhu X."/>
            <person name="Sun Y."/>
        </authorList>
    </citation>
    <scope>NUCLEOTIDE SEQUENCE</scope>
    <source>
        <strain evidence="1">BYM</strain>
        <tissue evidence="1">Leaf</tissue>
    </source>
</reference>
<comment type="caution">
    <text evidence="1">The sequence shown here is derived from an EMBL/GenBank/DDBJ whole genome shotgun (WGS) entry which is preliminary data.</text>
</comment>
<dbReference type="EMBL" id="VOIH02000008">
    <property type="protein sequence ID" value="KAF3440226.1"/>
    <property type="molecule type" value="Genomic_DNA"/>
</dbReference>
<keyword evidence="2" id="KW-1185">Reference proteome</keyword>
<evidence type="ECO:0000313" key="2">
    <source>
        <dbReference type="Proteomes" id="UP000796880"/>
    </source>
</evidence>
<dbReference type="Proteomes" id="UP000796880">
    <property type="component" value="Unassembled WGS sequence"/>
</dbReference>
<name>A0A8K0E0V4_9ROSA</name>
<proteinExistence type="predicted"/>
<evidence type="ECO:0000313" key="1">
    <source>
        <dbReference type="EMBL" id="KAF3440226.1"/>
    </source>
</evidence>
<protein>
    <submittedName>
        <fullName evidence="1">Uncharacterized protein</fullName>
    </submittedName>
</protein>
<organism evidence="1 2">
    <name type="scientific">Rhamnella rubrinervis</name>
    <dbReference type="NCBI Taxonomy" id="2594499"/>
    <lineage>
        <taxon>Eukaryota</taxon>
        <taxon>Viridiplantae</taxon>
        <taxon>Streptophyta</taxon>
        <taxon>Embryophyta</taxon>
        <taxon>Tracheophyta</taxon>
        <taxon>Spermatophyta</taxon>
        <taxon>Magnoliopsida</taxon>
        <taxon>eudicotyledons</taxon>
        <taxon>Gunneridae</taxon>
        <taxon>Pentapetalae</taxon>
        <taxon>rosids</taxon>
        <taxon>fabids</taxon>
        <taxon>Rosales</taxon>
        <taxon>Rhamnaceae</taxon>
        <taxon>rhamnoid group</taxon>
        <taxon>Rhamneae</taxon>
        <taxon>Rhamnella</taxon>
    </lineage>
</organism>
<accession>A0A8K0E0V4</accession>